<feature type="compositionally biased region" description="Gly residues" evidence="1">
    <location>
        <begin position="669"/>
        <end position="694"/>
    </location>
</feature>
<protein>
    <submittedName>
        <fullName evidence="2">ATPase AAA</fullName>
    </submittedName>
</protein>
<sequence>MRHALNPLAWANSVAGVVMPTYLIPDKDKAIPVAANLVGQLLPGLVNAGLVTADPTGGQGLHLLTQGTIVDVVNGPLNSALNAVLGPVFRSILGTDFKFPVQGISTYVTYDSGNLALLEPFHMLPRLLGYAGLADITTPVADSFESALTQLVALGYQDVKSTTDANGVMTFTRGMDMAGVQTDVFRAPTNINWAQRFEVPQTVFNALIDGFSNNLLSPEKQRLTLFGNSALGDAIYKNALVVSVAHAVREGLTRLKSIANPMFNQAQNMLKPVADALDAATVQVNRVIDQGRAAIKGLNIDASKPLFDANRAINESTKSLDNGLLGAVQSAGAHAVAARSTAALFAMPETLPKPQQLTAGTPDFAWHLLGTSGSGKEKEAAVVNGDAASDVETVSSAQLSASRPSVVVDSEPSAPHAVESVKDTAKEDLKTAPKDDAKDRDRSLKPLVKEGQPDKADQSLNKQVTDTQNTGSIGASTTTNTDASAAAAKTDSTKSVADAASKAPKSKQDNDSGQHQEASKGKEKLAKPVVKEKLQDKVDKANSALKDSATGSIKQTRGAITSTGTNTDGSATSTKTEGAKSASAADATGSSAGAKTKQGNDSHDNPATSRKTGSSKPASAADSSTSSVTKNDSDSGKHHEDSSGASNKVKVKVASPSESGGKHRTAGASSGGGSEGSGAHGGSASTGGKHSAGG</sequence>
<proteinExistence type="predicted"/>
<keyword evidence="3" id="KW-1185">Reference proteome</keyword>
<feature type="compositionally biased region" description="Basic and acidic residues" evidence="1">
    <location>
        <begin position="419"/>
        <end position="457"/>
    </location>
</feature>
<feature type="compositionally biased region" description="Basic and acidic residues" evidence="1">
    <location>
        <begin position="631"/>
        <end position="642"/>
    </location>
</feature>
<evidence type="ECO:0000256" key="1">
    <source>
        <dbReference type="SAM" id="MobiDB-lite"/>
    </source>
</evidence>
<feature type="compositionally biased region" description="Polar residues" evidence="1">
    <location>
        <begin position="458"/>
        <end position="474"/>
    </location>
</feature>
<feature type="compositionally biased region" description="Polar residues" evidence="1">
    <location>
        <begin position="549"/>
        <end position="576"/>
    </location>
</feature>
<feature type="region of interest" description="Disordered" evidence="1">
    <location>
        <begin position="395"/>
        <end position="694"/>
    </location>
</feature>
<dbReference type="AlphaFoldDB" id="A0A1Z4ETN7"/>
<accession>A0A1Z4ETN7</accession>
<feature type="compositionally biased region" description="Low complexity" evidence="1">
    <location>
        <begin position="579"/>
        <end position="596"/>
    </location>
</feature>
<feature type="compositionally biased region" description="Basic and acidic residues" evidence="1">
    <location>
        <begin position="506"/>
        <end position="540"/>
    </location>
</feature>
<dbReference type="KEGG" id="mste:MSTE_00970"/>
<evidence type="ECO:0000313" key="2">
    <source>
        <dbReference type="EMBL" id="BAX96305.1"/>
    </source>
</evidence>
<name>A0A1Z4ETN7_9MYCO</name>
<reference evidence="3" key="1">
    <citation type="journal article" date="2017" name="Genome Announc.">
        <title>Complete Genome Sequence of Mycobacterium stephanolepidis.</title>
        <authorList>
            <person name="Fukano H."/>
            <person name="Yoshida M."/>
            <person name="Katayama Y."/>
            <person name="Omatsu T."/>
            <person name="Mizutani T."/>
            <person name="Kurata O."/>
            <person name="Wada S."/>
            <person name="Hoshino Y."/>
        </authorList>
    </citation>
    <scope>NUCLEOTIDE SEQUENCE [LARGE SCALE GENOMIC DNA]</scope>
    <source>
        <strain evidence="3">NJB0901</strain>
    </source>
</reference>
<feature type="compositionally biased region" description="Low complexity" evidence="1">
    <location>
        <begin position="475"/>
        <end position="495"/>
    </location>
</feature>
<organism evidence="2 3">
    <name type="scientific">[Mycobacterium] stephanolepidis</name>
    <dbReference type="NCBI Taxonomy" id="1520670"/>
    <lineage>
        <taxon>Bacteria</taxon>
        <taxon>Bacillati</taxon>
        <taxon>Actinomycetota</taxon>
        <taxon>Actinomycetes</taxon>
        <taxon>Mycobacteriales</taxon>
        <taxon>Mycobacteriaceae</taxon>
        <taxon>Mycobacteroides</taxon>
    </lineage>
</organism>
<evidence type="ECO:0000313" key="3">
    <source>
        <dbReference type="Proteomes" id="UP000217954"/>
    </source>
</evidence>
<feature type="compositionally biased region" description="Low complexity" evidence="1">
    <location>
        <begin position="614"/>
        <end position="627"/>
    </location>
</feature>
<reference evidence="2 3" key="2">
    <citation type="journal article" date="2017" name="Int. J. Syst. Evol. Microbiol.">
        <title>Mycobacterium stephanolepidis sp. nov., a rapidly growing species related to Mycobacterium chelonae, isolated from marine teleost fish, Stephanolepis cirrhifer.</title>
        <authorList>
            <person name="Fukano H."/>
            <person name="Wada S."/>
            <person name="Kurata O."/>
            <person name="Katayama K."/>
            <person name="Fujiwara N."/>
            <person name="Hoshino Y."/>
        </authorList>
    </citation>
    <scope>NUCLEOTIDE SEQUENCE [LARGE SCALE GENOMIC DNA]</scope>
    <source>
        <strain evidence="2 3">NJB0901</strain>
    </source>
</reference>
<gene>
    <name evidence="2" type="ORF">MSTE_00970</name>
</gene>
<dbReference type="EMBL" id="AP018165">
    <property type="protein sequence ID" value="BAX96305.1"/>
    <property type="molecule type" value="Genomic_DNA"/>
</dbReference>
<dbReference type="Proteomes" id="UP000217954">
    <property type="component" value="Chromosome"/>
</dbReference>